<keyword evidence="3" id="KW-1185">Reference proteome</keyword>
<sequence>MSHISAACLPATGRLAFPRMDVGMSNGSFSEETNVVRRVFRKRTLAFVTSSHPLQRPCHDIMSTRSGELTRVCKPSES</sequence>
<dbReference type="InParanoid" id="A0A0E0RM75"/>
<evidence type="ECO:0000313" key="3">
    <source>
        <dbReference type="Proteomes" id="UP000070720"/>
    </source>
</evidence>
<proteinExistence type="predicted"/>
<dbReference type="VEuPathDB" id="FungiDB:FGRAMPH1_01G01097"/>
<reference evidence="2 3" key="2">
    <citation type="journal article" date="2010" name="Nature">
        <title>Comparative genomics reveals mobile pathogenicity chromosomes in Fusarium.</title>
        <authorList>
            <person name="Ma L.J."/>
            <person name="van der Does H.C."/>
            <person name="Borkovich K.A."/>
            <person name="Coleman J.J."/>
            <person name="Daboussi M.J."/>
            <person name="Di Pietro A."/>
            <person name="Dufresne M."/>
            <person name="Freitag M."/>
            <person name="Grabherr M."/>
            <person name="Henrissat B."/>
            <person name="Houterman P.M."/>
            <person name="Kang S."/>
            <person name="Shim W.B."/>
            <person name="Woloshuk C."/>
            <person name="Xie X."/>
            <person name="Xu J.R."/>
            <person name="Antoniw J."/>
            <person name="Baker S.E."/>
            <person name="Bluhm B.H."/>
            <person name="Breakspear A."/>
            <person name="Brown D.W."/>
            <person name="Butchko R.A."/>
            <person name="Chapman S."/>
            <person name="Coulson R."/>
            <person name="Coutinho P.M."/>
            <person name="Danchin E.G."/>
            <person name="Diener A."/>
            <person name="Gale L.R."/>
            <person name="Gardiner D.M."/>
            <person name="Goff S."/>
            <person name="Hammond-Kosack K.E."/>
            <person name="Hilburn K."/>
            <person name="Hua-Van A."/>
            <person name="Jonkers W."/>
            <person name="Kazan K."/>
            <person name="Kodira C.D."/>
            <person name="Koehrsen M."/>
            <person name="Kumar L."/>
            <person name="Lee Y.H."/>
            <person name="Li L."/>
            <person name="Manners J.M."/>
            <person name="Miranda-Saavedra D."/>
            <person name="Mukherjee M."/>
            <person name="Park G."/>
            <person name="Park J."/>
            <person name="Park S.Y."/>
            <person name="Proctor R.H."/>
            <person name="Regev A."/>
            <person name="Ruiz-Roldan M.C."/>
            <person name="Sain D."/>
            <person name="Sakthikumar S."/>
            <person name="Sykes S."/>
            <person name="Schwartz D.C."/>
            <person name="Turgeon B.G."/>
            <person name="Wapinski I."/>
            <person name="Yoder O."/>
            <person name="Young S."/>
            <person name="Zeng Q."/>
            <person name="Zhou S."/>
            <person name="Galagan J."/>
            <person name="Cuomo C.A."/>
            <person name="Kistler H.C."/>
            <person name="Rep M."/>
        </authorList>
    </citation>
    <scope>GENOME REANNOTATION</scope>
    <source>
        <strain evidence="3">ATCC MYA-4620 / CBS 123657 / FGSC 9075 / NRRL 31084 / PH-1</strain>
        <strain evidence="2">PH-1 / ATCC MYA-4620 / FGSC 9075 / NRRL 31084</strain>
    </source>
</reference>
<evidence type="ECO:0000313" key="2">
    <source>
        <dbReference type="EnsemblFungi" id="CEF72350"/>
    </source>
</evidence>
<reference evidence="2 3" key="1">
    <citation type="journal article" date="2007" name="Science">
        <title>The Fusarium graminearum genome reveals a link between localized polymorphism and pathogen specialization.</title>
        <authorList>
            <person name="Cuomo C.A."/>
            <person name="Gueldener U."/>
            <person name="Xu J.-R."/>
            <person name="Trail F."/>
            <person name="Turgeon B.G."/>
            <person name="Di Pietro A."/>
            <person name="Walton J.D."/>
            <person name="Ma L.-J."/>
            <person name="Baker S.E."/>
            <person name="Rep M."/>
            <person name="Adam G."/>
            <person name="Antoniw J."/>
            <person name="Baldwin T."/>
            <person name="Calvo S.E."/>
            <person name="Chang Y.-L."/>
            <person name="DeCaprio D."/>
            <person name="Gale L.R."/>
            <person name="Gnerre S."/>
            <person name="Goswami R.S."/>
            <person name="Hammond-Kosack K."/>
            <person name="Harris L.J."/>
            <person name="Hilburn K."/>
            <person name="Kennell J.C."/>
            <person name="Kroken S."/>
            <person name="Magnuson J.K."/>
            <person name="Mannhaupt G."/>
            <person name="Mauceli E.W."/>
            <person name="Mewes H.-W."/>
            <person name="Mitterbauer R."/>
            <person name="Muehlbauer G."/>
            <person name="Muensterkoetter M."/>
            <person name="Nelson D."/>
            <person name="O'Donnell K."/>
            <person name="Ouellet T."/>
            <person name="Qi W."/>
            <person name="Quesneville H."/>
            <person name="Roncero M.I.G."/>
            <person name="Seong K.-Y."/>
            <person name="Tetko I.V."/>
            <person name="Urban M."/>
            <person name="Waalwijk C."/>
            <person name="Ward T.J."/>
            <person name="Yao J."/>
            <person name="Birren B.W."/>
            <person name="Kistler H.C."/>
        </authorList>
    </citation>
    <scope>NUCLEOTIDE SEQUENCE [LARGE SCALE GENOMIC DNA]</scope>
    <source>
        <strain evidence="3">ATCC MYA-4620 / CBS 123657 / FGSC 9075 / NRRL 31084 / PH-1</strain>
        <strain evidence="2">PH-1 / ATCC MYA-4620 / FGSC 9075 / NRRL 31084</strain>
    </source>
</reference>
<reference key="3">
    <citation type="submission" date="2014-02" db="EMBL/GenBank/DDBJ databases">
        <title>A revised Fusarium graminearum genomic reference sequence using whole shotgun re-sequencing.</title>
        <authorList>
            <person name="King R."/>
            <person name="Urban M."/>
            <person name="Hassani-Pak K."/>
            <person name="Hammond-Kosack K."/>
        </authorList>
    </citation>
    <scope>NUCLEOTIDE SEQUENCE</scope>
    <source>
        <strain>PH-1</strain>
    </source>
</reference>
<organism evidence="2">
    <name type="scientific">Gibberella zeae (strain ATCC MYA-4620 / CBS 123657 / FGSC 9075 / NRRL 31084 / PH-1)</name>
    <name type="common">Wheat head blight fungus</name>
    <name type="synonym">Fusarium graminearum</name>
    <dbReference type="NCBI Taxonomy" id="229533"/>
    <lineage>
        <taxon>Eukaryota</taxon>
        <taxon>Fungi</taxon>
        <taxon>Dikarya</taxon>
        <taxon>Ascomycota</taxon>
        <taxon>Pezizomycotina</taxon>
        <taxon>Sordariomycetes</taxon>
        <taxon>Hypocreomycetidae</taxon>
        <taxon>Hypocreales</taxon>
        <taxon>Nectriaceae</taxon>
        <taxon>Fusarium</taxon>
    </lineage>
</organism>
<evidence type="ECO:0000313" key="1">
    <source>
        <dbReference type="EMBL" id="CEF72350.1"/>
    </source>
</evidence>
<name>A0A0E0RM75_GIBZE</name>
<dbReference type="EnsemblFungi" id="CEF72350">
    <property type="protein sequence ID" value="CEF72350"/>
    <property type="gene ID" value="FGRRES_15068"/>
</dbReference>
<dbReference type="Proteomes" id="UP000070720">
    <property type="component" value="Chromosome 1"/>
</dbReference>
<reference evidence="1 3" key="4">
    <citation type="journal article" date="2015" name="BMC Genomics">
        <title>The completed genome sequence of the pathogenic ascomycete fungus Fusarium graminearum.</title>
        <authorList>
            <person name="King R."/>
            <person name="Urban M."/>
            <person name="Hammond-Kosack M.C."/>
            <person name="Hassani-Pak K."/>
            <person name="Hammond-Kosack K.E."/>
        </authorList>
    </citation>
    <scope>NUCLEOTIDE SEQUENCE [LARGE SCALE GENOMIC DNA]</scope>
    <source>
        <strain evidence="3">ATCC MYA-4620 / CBS 123657 / FGSC 9075 / NRRL 31084 / PH-1</strain>
        <strain evidence="1">PH-1</strain>
    </source>
</reference>
<dbReference type="AlphaFoldDB" id="A0A0E0RM75"/>
<protein>
    <submittedName>
        <fullName evidence="1">Chromosome 1, complete genome</fullName>
    </submittedName>
</protein>
<dbReference type="EMBL" id="HG970332">
    <property type="protein sequence ID" value="CEF72350.1"/>
    <property type="molecule type" value="Genomic_DNA"/>
</dbReference>
<accession>A0A0E0RM75</accession>
<gene>
    <name evidence="1" type="ORF">FGRAMPH1_01T01097</name>
</gene>
<reference evidence="2" key="5">
    <citation type="submission" date="2017-01" db="UniProtKB">
        <authorList>
            <consortium name="EnsemblFungi"/>
        </authorList>
    </citation>
    <scope>IDENTIFICATION</scope>
    <source>
        <strain evidence="2">PH-1 / ATCC MYA-4620 / FGSC 9075 / NRRL 31084</strain>
    </source>
</reference>